<dbReference type="EMBL" id="KE123904">
    <property type="protein sequence ID" value="EPB91933.1"/>
    <property type="molecule type" value="Genomic_DNA"/>
</dbReference>
<dbReference type="SMART" id="SM00906">
    <property type="entry name" value="Fungal_trans"/>
    <property type="match status" value="1"/>
</dbReference>
<evidence type="ECO:0000259" key="5">
    <source>
        <dbReference type="SMART" id="SM00906"/>
    </source>
</evidence>
<comment type="subcellular location">
    <subcellularLocation>
        <location evidence="1">Nucleus</location>
    </subcellularLocation>
</comment>
<dbReference type="STRING" id="1220926.S2K949"/>
<dbReference type="PANTHER" id="PTHR46910">
    <property type="entry name" value="TRANSCRIPTION FACTOR PDR1"/>
    <property type="match status" value="1"/>
</dbReference>
<dbReference type="OrthoDB" id="2283631at2759"/>
<organism evidence="6 7">
    <name type="scientific">Mucor circinelloides f. circinelloides (strain 1006PhL)</name>
    <name type="common">Mucormycosis agent</name>
    <name type="synonym">Calyptromyces circinelloides</name>
    <dbReference type="NCBI Taxonomy" id="1220926"/>
    <lineage>
        <taxon>Eukaryota</taxon>
        <taxon>Fungi</taxon>
        <taxon>Fungi incertae sedis</taxon>
        <taxon>Mucoromycota</taxon>
        <taxon>Mucoromycotina</taxon>
        <taxon>Mucoromycetes</taxon>
        <taxon>Mucorales</taxon>
        <taxon>Mucorineae</taxon>
        <taxon>Mucoraceae</taxon>
        <taxon>Mucor</taxon>
    </lineage>
</organism>
<evidence type="ECO:0000256" key="4">
    <source>
        <dbReference type="ARBA" id="ARBA00023242"/>
    </source>
</evidence>
<dbReference type="Pfam" id="PF04082">
    <property type="entry name" value="Fungal_trans"/>
    <property type="match status" value="1"/>
</dbReference>
<evidence type="ECO:0000256" key="1">
    <source>
        <dbReference type="ARBA" id="ARBA00004123"/>
    </source>
</evidence>
<keyword evidence="7" id="KW-1185">Reference proteome</keyword>
<dbReference type="AlphaFoldDB" id="S2K949"/>
<dbReference type="InParanoid" id="S2K949"/>
<dbReference type="Proteomes" id="UP000014254">
    <property type="component" value="Unassembled WGS sequence"/>
</dbReference>
<dbReference type="PANTHER" id="PTHR46910:SF3">
    <property type="entry name" value="HALOTOLERANCE PROTEIN 9-RELATED"/>
    <property type="match status" value="1"/>
</dbReference>
<dbReference type="GO" id="GO:0005634">
    <property type="term" value="C:nucleus"/>
    <property type="evidence" value="ECO:0007669"/>
    <property type="project" value="UniProtKB-SubCell"/>
</dbReference>
<dbReference type="InterPro" id="IPR050987">
    <property type="entry name" value="AtrR-like"/>
</dbReference>
<evidence type="ECO:0000313" key="6">
    <source>
        <dbReference type="EMBL" id="EPB91933.1"/>
    </source>
</evidence>
<evidence type="ECO:0000313" key="7">
    <source>
        <dbReference type="Proteomes" id="UP000014254"/>
    </source>
</evidence>
<dbReference type="OMA" id="FQMIVRM"/>
<feature type="domain" description="Xylanolytic transcriptional activator regulatory" evidence="5">
    <location>
        <begin position="205"/>
        <end position="278"/>
    </location>
</feature>
<proteinExistence type="predicted"/>
<sequence length="548" mass="63361">MGNYLAIDVPEQILYALRALEKFLRQISNLLEVSDPDPPLYSNPNQVSIPGEPLKLSIHTSGRGCYVPDNPLRTDSTIKRSSLLQLPIESSQPIQQQPTVRENLLSIYFQFVDPLIPILHRPSFLQQLRNKTISNLLLNAIYCVSSRWDLAIPSIGEEPRGWVYYQKAIHLLDQQGEPQLSTIQAVFLLLKYNEHVRRPGFAWRTRYYFQMIVRMAKDLGLPCNIAVTAEELVAMERRKRTFWAIYCYDVMMSLEDGTVPHFSNVDCSVDIPHVLQDEAEEGDKIIHFILLTKIMRNQSDILQFLHAKYYKKMAFHWDHDKQFNKVSNDLGTTISLITSTTKFPQKETMCYTICFLYLASSFATILLYRHSDDYKKQCLEAALNIKLITELILECDAFEDMYCSMRGIQQIVHFLSAAITVFKDQEAAMPYKSTLQLAQKLASISPATEVIGHSNNNKLKRKSLHLPNETMVQDLHIPLQQLQQQQQQQPHYSPNAHLSVQYPSYQQHYMNQQYQTMQPSVMNIPNQQQQQQQPQQSLLGLLYNEDDL</sequence>
<reference evidence="7" key="1">
    <citation type="submission" date="2013-05" db="EMBL/GenBank/DDBJ databases">
        <title>The Genome sequence of Mucor circinelloides f. circinelloides 1006PhL.</title>
        <authorList>
            <consortium name="The Broad Institute Genomics Platform"/>
            <person name="Cuomo C."/>
            <person name="Earl A."/>
            <person name="Findley K."/>
            <person name="Lee S.C."/>
            <person name="Walker B."/>
            <person name="Young S."/>
            <person name="Zeng Q."/>
            <person name="Gargeya S."/>
            <person name="Fitzgerald M."/>
            <person name="Haas B."/>
            <person name="Abouelleil A."/>
            <person name="Allen A.W."/>
            <person name="Alvarado L."/>
            <person name="Arachchi H.M."/>
            <person name="Berlin A.M."/>
            <person name="Chapman S.B."/>
            <person name="Gainer-Dewar J."/>
            <person name="Goldberg J."/>
            <person name="Griggs A."/>
            <person name="Gujja S."/>
            <person name="Hansen M."/>
            <person name="Howarth C."/>
            <person name="Imamovic A."/>
            <person name="Ireland A."/>
            <person name="Larimer J."/>
            <person name="McCowan C."/>
            <person name="Murphy C."/>
            <person name="Pearson M."/>
            <person name="Poon T.W."/>
            <person name="Priest M."/>
            <person name="Roberts A."/>
            <person name="Saif S."/>
            <person name="Shea T."/>
            <person name="Sisk P."/>
            <person name="Sykes S."/>
            <person name="Wortman J."/>
            <person name="Nusbaum C."/>
            <person name="Birren B."/>
        </authorList>
    </citation>
    <scope>NUCLEOTIDE SEQUENCE [LARGE SCALE GENOMIC DNA]</scope>
    <source>
        <strain evidence="7">1006PhL</strain>
    </source>
</reference>
<dbReference type="eggNOG" id="ENOG502TA3Q">
    <property type="taxonomic scope" value="Eukaryota"/>
</dbReference>
<keyword evidence="2" id="KW-0479">Metal-binding</keyword>
<evidence type="ECO:0000256" key="2">
    <source>
        <dbReference type="ARBA" id="ARBA00022723"/>
    </source>
</evidence>
<name>S2K949_MUCC1</name>
<dbReference type="GO" id="GO:0003677">
    <property type="term" value="F:DNA binding"/>
    <property type="evidence" value="ECO:0007669"/>
    <property type="project" value="UniProtKB-KW"/>
</dbReference>
<dbReference type="InterPro" id="IPR007219">
    <property type="entry name" value="XnlR_reg_dom"/>
</dbReference>
<keyword evidence="3" id="KW-0238">DNA-binding</keyword>
<keyword evidence="4" id="KW-0539">Nucleus</keyword>
<dbReference type="VEuPathDB" id="FungiDB:HMPREF1544_01227"/>
<dbReference type="GO" id="GO:0003700">
    <property type="term" value="F:DNA-binding transcription factor activity"/>
    <property type="evidence" value="ECO:0007669"/>
    <property type="project" value="InterPro"/>
</dbReference>
<accession>S2K949</accession>
<dbReference type="CDD" id="cd12148">
    <property type="entry name" value="fungal_TF_MHR"/>
    <property type="match status" value="1"/>
</dbReference>
<evidence type="ECO:0000256" key="3">
    <source>
        <dbReference type="ARBA" id="ARBA00023125"/>
    </source>
</evidence>
<protein>
    <recommendedName>
        <fullName evidence="5">Xylanolytic transcriptional activator regulatory domain-containing protein</fullName>
    </recommendedName>
</protein>
<gene>
    <name evidence="6" type="ORF">HMPREF1544_01227</name>
</gene>
<dbReference type="GO" id="GO:0008270">
    <property type="term" value="F:zinc ion binding"/>
    <property type="evidence" value="ECO:0007669"/>
    <property type="project" value="InterPro"/>
</dbReference>
<dbReference type="GO" id="GO:0006351">
    <property type="term" value="P:DNA-templated transcription"/>
    <property type="evidence" value="ECO:0007669"/>
    <property type="project" value="InterPro"/>
</dbReference>